<gene>
    <name evidence="2" type="ORF">QBC34DRAFT_47130</name>
</gene>
<comment type="caution">
    <text evidence="2">The sequence shown here is derived from an EMBL/GenBank/DDBJ whole genome shotgun (WGS) entry which is preliminary data.</text>
</comment>
<accession>A0AAV9GZC3</accession>
<evidence type="ECO:0000313" key="3">
    <source>
        <dbReference type="Proteomes" id="UP001321760"/>
    </source>
</evidence>
<name>A0AAV9GZC3_9PEZI</name>
<dbReference type="EMBL" id="MU865926">
    <property type="protein sequence ID" value="KAK4451941.1"/>
    <property type="molecule type" value="Genomic_DNA"/>
</dbReference>
<dbReference type="Proteomes" id="UP001321760">
    <property type="component" value="Unassembled WGS sequence"/>
</dbReference>
<evidence type="ECO:0008006" key="4">
    <source>
        <dbReference type="Google" id="ProtNLM"/>
    </source>
</evidence>
<reference evidence="2" key="1">
    <citation type="journal article" date="2023" name="Mol. Phylogenet. Evol.">
        <title>Genome-scale phylogeny and comparative genomics of the fungal order Sordariales.</title>
        <authorList>
            <person name="Hensen N."/>
            <person name="Bonometti L."/>
            <person name="Westerberg I."/>
            <person name="Brannstrom I.O."/>
            <person name="Guillou S."/>
            <person name="Cros-Aarteil S."/>
            <person name="Calhoun S."/>
            <person name="Haridas S."/>
            <person name="Kuo A."/>
            <person name="Mondo S."/>
            <person name="Pangilinan J."/>
            <person name="Riley R."/>
            <person name="LaButti K."/>
            <person name="Andreopoulos B."/>
            <person name="Lipzen A."/>
            <person name="Chen C."/>
            <person name="Yan M."/>
            <person name="Daum C."/>
            <person name="Ng V."/>
            <person name="Clum A."/>
            <person name="Steindorff A."/>
            <person name="Ohm R.A."/>
            <person name="Martin F."/>
            <person name="Silar P."/>
            <person name="Natvig D.O."/>
            <person name="Lalanne C."/>
            <person name="Gautier V."/>
            <person name="Ament-Velasquez S.L."/>
            <person name="Kruys A."/>
            <person name="Hutchinson M.I."/>
            <person name="Powell A.J."/>
            <person name="Barry K."/>
            <person name="Miller A.N."/>
            <person name="Grigoriev I.V."/>
            <person name="Debuchy R."/>
            <person name="Gladieux P."/>
            <person name="Hiltunen Thoren M."/>
            <person name="Johannesson H."/>
        </authorList>
    </citation>
    <scope>NUCLEOTIDE SEQUENCE</scope>
    <source>
        <strain evidence="2">PSN243</strain>
    </source>
</reference>
<feature type="chain" id="PRO_5043474254" description="Secreted protein" evidence="1">
    <location>
        <begin position="18"/>
        <end position="138"/>
    </location>
</feature>
<sequence>MTTWLVLRCFAFHSTSACPTTRILRPHIIWADVRRMNGKPHSVNCPTLLWLPCSPAHEGKKTIPSSSLRAQPVFHPWELCRVRAGRKKVGKKKHDESTSVLSVFQSRVSRLRLCCPMLATLCCELYGPRQVHCRVGLI</sequence>
<keyword evidence="3" id="KW-1185">Reference proteome</keyword>
<evidence type="ECO:0000256" key="1">
    <source>
        <dbReference type="SAM" id="SignalP"/>
    </source>
</evidence>
<organism evidence="2 3">
    <name type="scientific">Podospora aff. communis PSN243</name>
    <dbReference type="NCBI Taxonomy" id="3040156"/>
    <lineage>
        <taxon>Eukaryota</taxon>
        <taxon>Fungi</taxon>
        <taxon>Dikarya</taxon>
        <taxon>Ascomycota</taxon>
        <taxon>Pezizomycotina</taxon>
        <taxon>Sordariomycetes</taxon>
        <taxon>Sordariomycetidae</taxon>
        <taxon>Sordariales</taxon>
        <taxon>Podosporaceae</taxon>
        <taxon>Podospora</taxon>
    </lineage>
</organism>
<dbReference type="AlphaFoldDB" id="A0AAV9GZC3"/>
<reference evidence="2" key="2">
    <citation type="submission" date="2023-05" db="EMBL/GenBank/DDBJ databases">
        <authorList>
            <consortium name="Lawrence Berkeley National Laboratory"/>
            <person name="Steindorff A."/>
            <person name="Hensen N."/>
            <person name="Bonometti L."/>
            <person name="Westerberg I."/>
            <person name="Brannstrom I.O."/>
            <person name="Guillou S."/>
            <person name="Cros-Aarteil S."/>
            <person name="Calhoun S."/>
            <person name="Haridas S."/>
            <person name="Kuo A."/>
            <person name="Mondo S."/>
            <person name="Pangilinan J."/>
            <person name="Riley R."/>
            <person name="Labutti K."/>
            <person name="Andreopoulos B."/>
            <person name="Lipzen A."/>
            <person name="Chen C."/>
            <person name="Yanf M."/>
            <person name="Daum C."/>
            <person name="Ng V."/>
            <person name="Clum A."/>
            <person name="Ohm R."/>
            <person name="Martin F."/>
            <person name="Silar P."/>
            <person name="Natvig D."/>
            <person name="Lalanne C."/>
            <person name="Gautier V."/>
            <person name="Ament-Velasquez S.L."/>
            <person name="Kruys A."/>
            <person name="Hutchinson M.I."/>
            <person name="Powell A.J."/>
            <person name="Barry K."/>
            <person name="Miller A.N."/>
            <person name="Grigoriev I.V."/>
            <person name="Debuchy R."/>
            <person name="Gladieux P."/>
            <person name="Thoren M.H."/>
            <person name="Johannesson H."/>
        </authorList>
    </citation>
    <scope>NUCLEOTIDE SEQUENCE</scope>
    <source>
        <strain evidence="2">PSN243</strain>
    </source>
</reference>
<feature type="signal peptide" evidence="1">
    <location>
        <begin position="1"/>
        <end position="17"/>
    </location>
</feature>
<keyword evidence="1" id="KW-0732">Signal</keyword>
<protein>
    <recommendedName>
        <fullName evidence="4">Secreted protein</fullName>
    </recommendedName>
</protein>
<proteinExistence type="predicted"/>
<evidence type="ECO:0000313" key="2">
    <source>
        <dbReference type="EMBL" id="KAK4451941.1"/>
    </source>
</evidence>